<dbReference type="GO" id="GO:0000775">
    <property type="term" value="C:chromosome, centromeric region"/>
    <property type="evidence" value="ECO:0007669"/>
    <property type="project" value="UniProtKB-SubCell"/>
</dbReference>
<dbReference type="Gene3D" id="2.30.280.10">
    <property type="entry name" value="SRA-YDG"/>
    <property type="match status" value="1"/>
</dbReference>
<dbReference type="GO" id="GO:0005634">
    <property type="term" value="C:nucleus"/>
    <property type="evidence" value="ECO:0007669"/>
    <property type="project" value="UniProtKB-SubCell"/>
</dbReference>
<dbReference type="PANTHER" id="PTHR45660">
    <property type="entry name" value="HISTONE-LYSINE N-METHYLTRANSFERASE SETMAR"/>
    <property type="match status" value="1"/>
</dbReference>
<feature type="domain" description="Post-SET" evidence="13">
    <location>
        <begin position="646"/>
        <end position="662"/>
    </location>
</feature>
<evidence type="ECO:0000256" key="5">
    <source>
        <dbReference type="ARBA" id="ARBA00022691"/>
    </source>
</evidence>
<dbReference type="InterPro" id="IPR003616">
    <property type="entry name" value="Post-SET_dom"/>
</dbReference>
<keyword evidence="6" id="KW-0156">Chromatin regulator</keyword>
<keyword evidence="4" id="KW-0808">Transferase</keyword>
<feature type="domain" description="YDG" evidence="14">
    <location>
        <begin position="200"/>
        <end position="348"/>
    </location>
</feature>
<evidence type="ECO:0000256" key="10">
    <source>
        <dbReference type="SAM" id="MobiDB-lite"/>
    </source>
</evidence>
<evidence type="ECO:0000256" key="4">
    <source>
        <dbReference type="ARBA" id="ARBA00022679"/>
    </source>
</evidence>
<dbReference type="GO" id="GO:0042054">
    <property type="term" value="F:histone methyltransferase activity"/>
    <property type="evidence" value="ECO:0007669"/>
    <property type="project" value="InterPro"/>
</dbReference>
<dbReference type="SMART" id="SM00468">
    <property type="entry name" value="PreSET"/>
    <property type="match status" value="1"/>
</dbReference>
<dbReference type="PROSITE" id="PS51015">
    <property type="entry name" value="YDG"/>
    <property type="match status" value="1"/>
</dbReference>
<comment type="subcellular location">
    <subcellularLocation>
        <location evidence="1">Chromosome</location>
        <location evidence="1">Centromere</location>
    </subcellularLocation>
    <subcellularLocation>
        <location evidence="9">Nucleus</location>
    </subcellularLocation>
</comment>
<dbReference type="GO" id="GO:0003690">
    <property type="term" value="F:double-stranded DNA binding"/>
    <property type="evidence" value="ECO:0007669"/>
    <property type="project" value="TreeGrafter"/>
</dbReference>
<comment type="caution">
    <text evidence="15">The sequence shown here is derived from an EMBL/GenBank/DDBJ whole genome shotgun (WGS) entry which is preliminary data.</text>
</comment>
<gene>
    <name evidence="15" type="ORF">SAY86_023431</name>
</gene>
<feature type="region of interest" description="Disordered" evidence="10">
    <location>
        <begin position="55"/>
        <end position="117"/>
    </location>
</feature>
<dbReference type="PROSITE" id="PS50868">
    <property type="entry name" value="POST_SET"/>
    <property type="match status" value="1"/>
</dbReference>
<dbReference type="InterPro" id="IPR007728">
    <property type="entry name" value="Pre-SET_dom"/>
</dbReference>
<keyword evidence="8" id="KW-0137">Centromere</keyword>
<evidence type="ECO:0000259" key="11">
    <source>
        <dbReference type="PROSITE" id="PS50280"/>
    </source>
</evidence>
<dbReference type="EMBL" id="JAXQNO010000008">
    <property type="protein sequence ID" value="KAK4792996.1"/>
    <property type="molecule type" value="Genomic_DNA"/>
</dbReference>
<evidence type="ECO:0000313" key="16">
    <source>
        <dbReference type="Proteomes" id="UP001346149"/>
    </source>
</evidence>
<evidence type="ECO:0000256" key="2">
    <source>
        <dbReference type="ARBA" id="ARBA00022454"/>
    </source>
</evidence>
<dbReference type="AlphaFoldDB" id="A0AAN7MAE0"/>
<evidence type="ECO:0000256" key="3">
    <source>
        <dbReference type="ARBA" id="ARBA00022603"/>
    </source>
</evidence>
<evidence type="ECO:0000256" key="1">
    <source>
        <dbReference type="ARBA" id="ARBA00004584"/>
    </source>
</evidence>
<evidence type="ECO:0000256" key="8">
    <source>
        <dbReference type="ARBA" id="ARBA00023328"/>
    </source>
</evidence>
<evidence type="ECO:0000256" key="6">
    <source>
        <dbReference type="ARBA" id="ARBA00022853"/>
    </source>
</evidence>
<dbReference type="GO" id="GO:0008270">
    <property type="term" value="F:zinc ion binding"/>
    <property type="evidence" value="ECO:0007669"/>
    <property type="project" value="InterPro"/>
</dbReference>
<feature type="compositionally biased region" description="Pro residues" evidence="10">
    <location>
        <begin position="57"/>
        <end position="69"/>
    </location>
</feature>
<evidence type="ECO:0000259" key="14">
    <source>
        <dbReference type="PROSITE" id="PS51015"/>
    </source>
</evidence>
<dbReference type="SMART" id="SM00466">
    <property type="entry name" value="SRA"/>
    <property type="match status" value="1"/>
</dbReference>
<dbReference type="Pfam" id="PF02182">
    <property type="entry name" value="SAD_SRA"/>
    <property type="match status" value="1"/>
</dbReference>
<dbReference type="Proteomes" id="UP001346149">
    <property type="component" value="Unassembled WGS sequence"/>
</dbReference>
<dbReference type="PROSITE" id="PS51575">
    <property type="entry name" value="SAM_MT43_SUVAR39_2"/>
    <property type="match status" value="1"/>
</dbReference>
<dbReference type="InterPro" id="IPR003105">
    <property type="entry name" value="SRA_YDG"/>
</dbReference>
<evidence type="ECO:0008006" key="17">
    <source>
        <dbReference type="Google" id="ProtNLM"/>
    </source>
</evidence>
<dbReference type="FunFam" id="2.30.280.10:FF:000003">
    <property type="entry name" value="Histone-lysine N-methyltransferase, H3 lysine-9 specific SUVH5"/>
    <property type="match status" value="1"/>
</dbReference>
<keyword evidence="7 9" id="KW-0539">Nucleus</keyword>
<evidence type="ECO:0000259" key="13">
    <source>
        <dbReference type="PROSITE" id="PS50868"/>
    </source>
</evidence>
<dbReference type="SUPFAM" id="SSF82199">
    <property type="entry name" value="SET domain"/>
    <property type="match status" value="1"/>
</dbReference>
<evidence type="ECO:0000256" key="9">
    <source>
        <dbReference type="PROSITE-ProRule" id="PRU00358"/>
    </source>
</evidence>
<organism evidence="15 16">
    <name type="scientific">Trapa natans</name>
    <name type="common">Water chestnut</name>
    <dbReference type="NCBI Taxonomy" id="22666"/>
    <lineage>
        <taxon>Eukaryota</taxon>
        <taxon>Viridiplantae</taxon>
        <taxon>Streptophyta</taxon>
        <taxon>Embryophyta</taxon>
        <taxon>Tracheophyta</taxon>
        <taxon>Spermatophyta</taxon>
        <taxon>Magnoliopsida</taxon>
        <taxon>eudicotyledons</taxon>
        <taxon>Gunneridae</taxon>
        <taxon>Pentapetalae</taxon>
        <taxon>rosids</taxon>
        <taxon>malvids</taxon>
        <taxon>Myrtales</taxon>
        <taxon>Lythraceae</taxon>
        <taxon>Trapa</taxon>
    </lineage>
</organism>
<dbReference type="InterPro" id="IPR025794">
    <property type="entry name" value="H3-K9-MeTrfase_plant"/>
</dbReference>
<protein>
    <recommendedName>
        <fullName evidence="17">Histone-lysine N-methyltransferase, H3 lysine-9 specific SUVH1</fullName>
    </recommendedName>
</protein>
<evidence type="ECO:0000313" key="15">
    <source>
        <dbReference type="EMBL" id="KAK4792996.1"/>
    </source>
</evidence>
<sequence>MDPVHSPSSIDKTRVMDVKPLRSLKPIFPYPNQGLILVQAPPSGPFPSGYTPFYPFVSPPPPPQPPVAPTPLRTPESSGVINRDVKPPVDASGGSERRKRGRPPKSSQKTNVVEKRSWRSEASIPINHNFVVPVSLAQQEDGNREVVDLIMTGYDGLRRRLCQLDDTGAISRGLAKRADLKASNMMMTTGFRTNIKRRIGAIPGVEVGDIFYFRIELCVLGIHAPSMAGIDYMNLRGESEEDFVALSIVSSGYYDDDDEDENVLIYSGQGGGPTVMDKQASDQKLVRGNLALQRSVRRGNEVRVVRGIKDGVNLNTKVYMYDGLYTVQDSWMQKGKSDTNIFKYKLVRVPGQPSVYGIWKSVEKWKEGVSSPAGLVLPDLTSGTEGIPVTLVNDVDNEKGPSYFTYFPSLRYFEPYMQGSHTCKCQNSCNPGDPNCSCNQTNKGDFPYTGNSILVSRKPMLYECGPSCQCYPGCKNRVSQTGLKLRLEVFKTKDRGWGLRSWDHIRAGTFICEYAGEVIDKASLKQKLQEGGGNEYIFDTSRVLEPFRWNEMGLLLKGSSDDPSQDEVYNIPSPLVISAKSFGNVARFMNHCCYPNVFWQPVMYEDNNQSYLHIAFFAMRHIPPLTELTYDYGVVSNDDDINNNFRKRKCFCGSSKCRGFFGL</sequence>
<feature type="domain" description="Pre-SET" evidence="12">
    <location>
        <begin position="421"/>
        <end position="482"/>
    </location>
</feature>
<dbReference type="Pfam" id="PF00856">
    <property type="entry name" value="SET"/>
    <property type="match status" value="1"/>
</dbReference>
<dbReference type="InterPro" id="IPR001214">
    <property type="entry name" value="SET_dom"/>
</dbReference>
<keyword evidence="16" id="KW-1185">Reference proteome</keyword>
<proteinExistence type="predicted"/>
<keyword evidence="2" id="KW-0158">Chromosome</keyword>
<dbReference type="PROSITE" id="PS50867">
    <property type="entry name" value="PRE_SET"/>
    <property type="match status" value="1"/>
</dbReference>
<dbReference type="SMART" id="SM00317">
    <property type="entry name" value="SET"/>
    <property type="match status" value="1"/>
</dbReference>
<dbReference type="Pfam" id="PF05033">
    <property type="entry name" value="Pre-SET"/>
    <property type="match status" value="1"/>
</dbReference>
<reference evidence="15 16" key="1">
    <citation type="journal article" date="2023" name="Hortic Res">
        <title>Pangenome of water caltrop reveals structural variations and asymmetric subgenome divergence after allopolyploidization.</title>
        <authorList>
            <person name="Zhang X."/>
            <person name="Chen Y."/>
            <person name="Wang L."/>
            <person name="Yuan Y."/>
            <person name="Fang M."/>
            <person name="Shi L."/>
            <person name="Lu R."/>
            <person name="Comes H.P."/>
            <person name="Ma Y."/>
            <person name="Chen Y."/>
            <person name="Huang G."/>
            <person name="Zhou Y."/>
            <person name="Zheng Z."/>
            <person name="Qiu Y."/>
        </authorList>
    </citation>
    <scope>NUCLEOTIDE SEQUENCE [LARGE SCALE GENOMIC DNA]</scope>
    <source>
        <strain evidence="15">F231</strain>
    </source>
</reference>
<keyword evidence="3" id="KW-0489">Methyltransferase</keyword>
<dbReference type="PANTHER" id="PTHR45660:SF73">
    <property type="entry name" value="HISTONE-LYSINE N-METHYLTRANSFERASE, H3 LYSINE-9 SPECIFIC SUVH1"/>
    <property type="match status" value="1"/>
</dbReference>
<name>A0AAN7MAE0_TRANT</name>
<dbReference type="PROSITE" id="PS50280">
    <property type="entry name" value="SET"/>
    <property type="match status" value="1"/>
</dbReference>
<evidence type="ECO:0000259" key="12">
    <source>
        <dbReference type="PROSITE" id="PS50867"/>
    </source>
</evidence>
<dbReference type="InterPro" id="IPR051357">
    <property type="entry name" value="H3K9_HMTase_SUVAR3-9"/>
</dbReference>
<dbReference type="GO" id="GO:0032259">
    <property type="term" value="P:methylation"/>
    <property type="evidence" value="ECO:0007669"/>
    <property type="project" value="UniProtKB-KW"/>
</dbReference>
<feature type="domain" description="SET" evidence="11">
    <location>
        <begin position="485"/>
        <end position="633"/>
    </location>
</feature>
<keyword evidence="5" id="KW-0949">S-adenosyl-L-methionine</keyword>
<accession>A0AAN7MAE0</accession>
<evidence type="ECO:0000256" key="7">
    <source>
        <dbReference type="ARBA" id="ARBA00023242"/>
    </source>
</evidence>
<dbReference type="InterPro" id="IPR036987">
    <property type="entry name" value="SRA-YDG_sf"/>
</dbReference>
<dbReference type="Gene3D" id="2.170.270.10">
    <property type="entry name" value="SET domain"/>
    <property type="match status" value="1"/>
</dbReference>
<dbReference type="SUPFAM" id="SSF88697">
    <property type="entry name" value="PUA domain-like"/>
    <property type="match status" value="1"/>
</dbReference>
<dbReference type="InterPro" id="IPR046341">
    <property type="entry name" value="SET_dom_sf"/>
</dbReference>
<dbReference type="InterPro" id="IPR015947">
    <property type="entry name" value="PUA-like_sf"/>
</dbReference>